<feature type="binding site" evidence="7">
    <location>
        <begin position="325"/>
        <end position="326"/>
    </location>
    <ligand>
        <name>FMN</name>
        <dbReference type="ChEBI" id="CHEBI:58210"/>
    </ligand>
</feature>
<dbReference type="PIRSF" id="PIRSF000138">
    <property type="entry name" value="Al-hdrx_acd_dh"/>
    <property type="match status" value="1"/>
</dbReference>
<dbReference type="AlphaFoldDB" id="A0A329Y1A2"/>
<dbReference type="PANTHER" id="PTHR10578">
    <property type="entry name" value="S -2-HYDROXY-ACID OXIDASE-RELATED"/>
    <property type="match status" value="1"/>
</dbReference>
<dbReference type="PROSITE" id="PS51349">
    <property type="entry name" value="FMN_HYDROXY_ACID_DH_2"/>
    <property type="match status" value="1"/>
</dbReference>
<feature type="binding site" evidence="7">
    <location>
        <position position="276"/>
    </location>
    <ligand>
        <name>glyoxylate</name>
        <dbReference type="ChEBI" id="CHEBI:36655"/>
    </ligand>
</feature>
<dbReference type="InterPro" id="IPR013785">
    <property type="entry name" value="Aldolase_TIM"/>
</dbReference>
<dbReference type="EMBL" id="QMKK01000058">
    <property type="protein sequence ID" value="RAX37759.1"/>
    <property type="molecule type" value="Genomic_DNA"/>
</dbReference>
<evidence type="ECO:0000256" key="5">
    <source>
        <dbReference type="ARBA" id="ARBA00024042"/>
    </source>
</evidence>
<dbReference type="InterPro" id="IPR008259">
    <property type="entry name" value="FMN_hydac_DH_AS"/>
</dbReference>
<feature type="binding site" evidence="7">
    <location>
        <position position="130"/>
    </location>
    <ligand>
        <name>FMN</name>
        <dbReference type="ChEBI" id="CHEBI:58210"/>
    </ligand>
</feature>
<reference evidence="9 10" key="1">
    <citation type="submission" date="2018-06" db="EMBL/GenBank/DDBJ databases">
        <title>Whole Genome Sequence of an efficient microsymbiont, Rhizobium tropici.</title>
        <authorList>
            <person name="Srinivasan R."/>
            <person name="Singh H.V."/>
            <person name="Srivastava R."/>
            <person name="Kumari B."/>
            <person name="Radhakrishna A."/>
        </authorList>
    </citation>
    <scope>NUCLEOTIDE SEQUENCE [LARGE SCALE GENOMIC DNA]</scope>
    <source>
        <strain evidence="9 10">IGFRI Rhizo-19</strain>
    </source>
</reference>
<evidence type="ECO:0000256" key="3">
    <source>
        <dbReference type="ARBA" id="ARBA00022643"/>
    </source>
</evidence>
<evidence type="ECO:0000256" key="4">
    <source>
        <dbReference type="ARBA" id="ARBA00023002"/>
    </source>
</evidence>
<dbReference type="PROSITE" id="PS00557">
    <property type="entry name" value="FMN_HYDROXY_ACID_DH_1"/>
    <property type="match status" value="1"/>
</dbReference>
<feature type="binding site" evidence="7">
    <location>
        <begin position="302"/>
        <end position="306"/>
    </location>
    <ligand>
        <name>FMN</name>
        <dbReference type="ChEBI" id="CHEBI:58210"/>
    </ligand>
</feature>
<keyword evidence="2 7" id="KW-0285">Flavoprotein</keyword>
<dbReference type="Gene3D" id="3.20.20.70">
    <property type="entry name" value="Aldolase class I"/>
    <property type="match status" value="1"/>
</dbReference>
<keyword evidence="3 7" id="KW-0288">FMN</keyword>
<protein>
    <submittedName>
        <fullName evidence="9">Mandelate dehydrogenase</fullName>
    </submittedName>
</protein>
<dbReference type="FunFam" id="3.20.20.70:FF:000029">
    <property type="entry name" value="L-lactate dehydrogenase"/>
    <property type="match status" value="1"/>
</dbReference>
<feature type="binding site" evidence="7">
    <location>
        <position position="128"/>
    </location>
    <ligand>
        <name>FMN</name>
        <dbReference type="ChEBI" id="CHEBI:58210"/>
    </ligand>
</feature>
<dbReference type="GO" id="GO:0005886">
    <property type="term" value="C:plasma membrane"/>
    <property type="evidence" value="ECO:0007669"/>
    <property type="project" value="TreeGrafter"/>
</dbReference>
<dbReference type="GO" id="GO:0010181">
    <property type="term" value="F:FMN binding"/>
    <property type="evidence" value="ECO:0007669"/>
    <property type="project" value="InterPro"/>
</dbReference>
<sequence>MVDLINFEDMRKRARRRLPPMVFDYLEGGAGSERGLSRNRTALDNVLFNPHRLVAVDRRDLSVRLFGKTSGMPLAIAPTGLNGVLWPGGDLALARAAARYDIPFCLSTASTSTIEDVARATDAEKWFQLYVLNREQAQAFARRALKAGYSTLVLTVDVAVNGKRERDLRSGFKVPFKLSPKIVLDAAMHPRWTLAQLRHGLPQLANFASANVADIASQSALMARQMDAGFDWAAFAALRDLWPHKLIVKGVISVADALLLEKAGADAVIFSNHGGRQLEDVPAPIELLRLARETLRIPILMDSGIRSGSDIAKAVASGATLTLSGRALLYGLAAAGEAGVCQVLEMLKGELDNTLALLGCARAETLSCDYLFLGEEKVHPQK</sequence>
<evidence type="ECO:0000256" key="2">
    <source>
        <dbReference type="ARBA" id="ARBA00022630"/>
    </source>
</evidence>
<dbReference type="OrthoDB" id="9770452at2"/>
<name>A0A329Y1A2_RHITR</name>
<dbReference type="PANTHER" id="PTHR10578:SF107">
    <property type="entry name" value="2-HYDROXYACID OXIDASE 1"/>
    <property type="match status" value="1"/>
</dbReference>
<dbReference type="InterPro" id="IPR000262">
    <property type="entry name" value="FMN-dep_DH"/>
</dbReference>
<dbReference type="GO" id="GO:0009060">
    <property type="term" value="P:aerobic respiration"/>
    <property type="evidence" value="ECO:0007669"/>
    <property type="project" value="TreeGrafter"/>
</dbReference>
<evidence type="ECO:0000256" key="7">
    <source>
        <dbReference type="PIRSR" id="PIRSR000138-2"/>
    </source>
</evidence>
<feature type="binding site" evidence="7">
    <location>
        <position position="155"/>
    </location>
    <ligand>
        <name>FMN</name>
        <dbReference type="ChEBI" id="CHEBI:58210"/>
    </ligand>
</feature>
<dbReference type="InterPro" id="IPR037396">
    <property type="entry name" value="FMN_HAD"/>
</dbReference>
<evidence type="ECO:0000259" key="8">
    <source>
        <dbReference type="PROSITE" id="PS51349"/>
    </source>
</evidence>
<evidence type="ECO:0000313" key="10">
    <source>
        <dbReference type="Proteomes" id="UP000251205"/>
    </source>
</evidence>
<feature type="binding site" evidence="7">
    <location>
        <position position="273"/>
    </location>
    <ligand>
        <name>glyoxylate</name>
        <dbReference type="ChEBI" id="CHEBI:36655"/>
    </ligand>
</feature>
<proteinExistence type="inferred from homology"/>
<feature type="binding site" evidence="7">
    <location>
        <begin position="78"/>
        <end position="80"/>
    </location>
    <ligand>
        <name>FMN</name>
        <dbReference type="ChEBI" id="CHEBI:58210"/>
    </ligand>
</feature>
<accession>A0A329Y1A2</accession>
<evidence type="ECO:0000313" key="9">
    <source>
        <dbReference type="EMBL" id="RAX37759.1"/>
    </source>
</evidence>
<keyword evidence="4" id="KW-0560">Oxidoreductase</keyword>
<feature type="binding site" evidence="7">
    <location>
        <position position="249"/>
    </location>
    <ligand>
        <name>FMN</name>
        <dbReference type="ChEBI" id="CHEBI:58210"/>
    </ligand>
</feature>
<dbReference type="SUPFAM" id="SSF51395">
    <property type="entry name" value="FMN-linked oxidoreductases"/>
    <property type="match status" value="1"/>
</dbReference>
<organism evidence="9 10">
    <name type="scientific">Rhizobium tropici</name>
    <dbReference type="NCBI Taxonomy" id="398"/>
    <lineage>
        <taxon>Bacteria</taxon>
        <taxon>Pseudomonadati</taxon>
        <taxon>Pseudomonadota</taxon>
        <taxon>Alphaproteobacteria</taxon>
        <taxon>Hyphomicrobiales</taxon>
        <taxon>Rhizobiaceae</taxon>
        <taxon>Rhizobium/Agrobacterium group</taxon>
        <taxon>Rhizobium</taxon>
    </lineage>
</organism>
<dbReference type="InterPro" id="IPR012133">
    <property type="entry name" value="Alpha-hydoxy_acid_DH_FMN"/>
</dbReference>
<feature type="binding site" evidence="7">
    <location>
        <position position="25"/>
    </location>
    <ligand>
        <name>glyoxylate</name>
        <dbReference type="ChEBI" id="CHEBI:36655"/>
    </ligand>
</feature>
<dbReference type="Proteomes" id="UP000251205">
    <property type="component" value="Unassembled WGS sequence"/>
</dbReference>
<evidence type="ECO:0000256" key="1">
    <source>
        <dbReference type="ARBA" id="ARBA00001917"/>
    </source>
</evidence>
<feature type="binding site" evidence="7">
    <location>
        <position position="271"/>
    </location>
    <ligand>
        <name>FMN</name>
        <dbReference type="ChEBI" id="CHEBI:58210"/>
    </ligand>
</feature>
<feature type="binding site" evidence="7">
    <location>
        <position position="107"/>
    </location>
    <ligand>
        <name>FMN</name>
        <dbReference type="ChEBI" id="CHEBI:58210"/>
    </ligand>
</feature>
<comment type="caution">
    <text evidence="9">The sequence shown here is derived from an EMBL/GenBank/DDBJ whole genome shotgun (WGS) entry which is preliminary data.</text>
</comment>
<comment type="similarity">
    <text evidence="5">Belongs to the FMN-dependent alpha-hydroxy acid dehydrogenase family.</text>
</comment>
<feature type="active site" description="Proton acceptor" evidence="6">
    <location>
        <position position="273"/>
    </location>
</feature>
<gene>
    <name evidence="9" type="ORF">DQ393_30675</name>
</gene>
<dbReference type="RefSeq" id="WP_112345461.1">
    <property type="nucleotide sequence ID" value="NZ_QMKK01000058.1"/>
</dbReference>
<evidence type="ECO:0000256" key="6">
    <source>
        <dbReference type="PIRSR" id="PIRSR000138-1"/>
    </source>
</evidence>
<feature type="binding site" evidence="7">
    <location>
        <position position="164"/>
    </location>
    <ligand>
        <name>glyoxylate</name>
        <dbReference type="ChEBI" id="CHEBI:36655"/>
    </ligand>
</feature>
<feature type="domain" description="FMN hydroxy acid dehydrogenase" evidence="8">
    <location>
        <begin position="1"/>
        <end position="376"/>
    </location>
</feature>
<dbReference type="Pfam" id="PF01070">
    <property type="entry name" value="FMN_dh"/>
    <property type="match status" value="1"/>
</dbReference>
<comment type="cofactor">
    <cofactor evidence="1">
        <name>FMN</name>
        <dbReference type="ChEBI" id="CHEBI:58210"/>
    </cofactor>
</comment>
<dbReference type="GO" id="GO:0004459">
    <property type="term" value="F:L-lactate dehydrogenase (NAD+) activity"/>
    <property type="evidence" value="ECO:0007669"/>
    <property type="project" value="TreeGrafter"/>
</dbReference>